<organism evidence="4 5">
    <name type="scientific">Colletotrichum phormii</name>
    <dbReference type="NCBI Taxonomy" id="359342"/>
    <lineage>
        <taxon>Eukaryota</taxon>
        <taxon>Fungi</taxon>
        <taxon>Dikarya</taxon>
        <taxon>Ascomycota</taxon>
        <taxon>Pezizomycotina</taxon>
        <taxon>Sordariomycetes</taxon>
        <taxon>Hypocreomycetidae</taxon>
        <taxon>Glomerellales</taxon>
        <taxon>Glomerellaceae</taxon>
        <taxon>Colletotrichum</taxon>
        <taxon>Colletotrichum acutatum species complex</taxon>
    </lineage>
</organism>
<dbReference type="PROSITE" id="PS50157">
    <property type="entry name" value="ZINC_FINGER_C2H2_2"/>
    <property type="match status" value="1"/>
</dbReference>
<reference evidence="4" key="1">
    <citation type="submission" date="2021-06" db="EMBL/GenBank/DDBJ databases">
        <title>Comparative genomics, transcriptomics and evolutionary studies reveal genomic signatures of adaptation to plant cell wall in hemibiotrophic fungi.</title>
        <authorList>
            <consortium name="DOE Joint Genome Institute"/>
            <person name="Baroncelli R."/>
            <person name="Diaz J.F."/>
            <person name="Benocci T."/>
            <person name="Peng M."/>
            <person name="Battaglia E."/>
            <person name="Haridas S."/>
            <person name="Andreopoulos W."/>
            <person name="Labutti K."/>
            <person name="Pangilinan J."/>
            <person name="Floch G.L."/>
            <person name="Makela M.R."/>
            <person name="Henrissat B."/>
            <person name="Grigoriev I.V."/>
            <person name="Crouch J.A."/>
            <person name="De Vries R.P."/>
            <person name="Sukno S.A."/>
            <person name="Thon M.R."/>
        </authorList>
    </citation>
    <scope>NUCLEOTIDE SEQUENCE</scope>
    <source>
        <strain evidence="4">CBS 102054</strain>
    </source>
</reference>
<keyword evidence="1" id="KW-0479">Metal-binding</keyword>
<comment type="caution">
    <text evidence="4">The sequence shown here is derived from an EMBL/GenBank/DDBJ whole genome shotgun (WGS) entry which is preliminary data.</text>
</comment>
<dbReference type="Proteomes" id="UP001243989">
    <property type="component" value="Unassembled WGS sequence"/>
</dbReference>
<protein>
    <recommendedName>
        <fullName evidence="3">C2H2-type domain-containing protein</fullName>
    </recommendedName>
</protein>
<keyword evidence="1" id="KW-0862">Zinc</keyword>
<evidence type="ECO:0000313" key="4">
    <source>
        <dbReference type="EMBL" id="KAK1624680.1"/>
    </source>
</evidence>
<dbReference type="GO" id="GO:0008270">
    <property type="term" value="F:zinc ion binding"/>
    <property type="evidence" value="ECO:0007669"/>
    <property type="project" value="UniProtKB-KW"/>
</dbReference>
<gene>
    <name evidence="4" type="ORF">BDP81DRAFT_500612</name>
</gene>
<keyword evidence="1" id="KW-0863">Zinc-finger</keyword>
<feature type="region of interest" description="Disordered" evidence="2">
    <location>
        <begin position="110"/>
        <end position="130"/>
    </location>
</feature>
<evidence type="ECO:0000313" key="5">
    <source>
        <dbReference type="Proteomes" id="UP001243989"/>
    </source>
</evidence>
<dbReference type="InterPro" id="IPR013087">
    <property type="entry name" value="Znf_C2H2_type"/>
</dbReference>
<dbReference type="EMBL" id="JAHMHQ010000023">
    <property type="protein sequence ID" value="KAK1624680.1"/>
    <property type="molecule type" value="Genomic_DNA"/>
</dbReference>
<dbReference type="GeneID" id="85480380"/>
<feature type="compositionally biased region" description="Basic residues" evidence="2">
    <location>
        <begin position="150"/>
        <end position="167"/>
    </location>
</feature>
<keyword evidence="5" id="KW-1185">Reference proteome</keyword>
<name>A0AAI9ZHI8_9PEZI</name>
<evidence type="ECO:0000256" key="2">
    <source>
        <dbReference type="SAM" id="MobiDB-lite"/>
    </source>
</evidence>
<sequence>MAPSLEQRVIEALEECSTDTDTHFDEVLRVALKVTQKMLEQADPTETAAPFASAVTPGRPVAQSALLAFVSAPEAAPAQATASVAPASTGMAAACRVLRAALPLAMASARKQAARDSVSPTPTVGERDDDRDEFVCEFAGCGRSYEHKGSRTRHYKVNHGGRRPRSS</sequence>
<feature type="domain" description="C2H2-type" evidence="3">
    <location>
        <begin position="134"/>
        <end position="164"/>
    </location>
</feature>
<proteinExistence type="predicted"/>
<evidence type="ECO:0000259" key="3">
    <source>
        <dbReference type="PROSITE" id="PS50157"/>
    </source>
</evidence>
<dbReference type="RefSeq" id="XP_060440675.1">
    <property type="nucleotide sequence ID" value="XM_060595518.1"/>
</dbReference>
<dbReference type="Gene3D" id="3.30.160.60">
    <property type="entry name" value="Classic Zinc Finger"/>
    <property type="match status" value="1"/>
</dbReference>
<accession>A0AAI9ZHI8</accession>
<dbReference type="AlphaFoldDB" id="A0AAI9ZHI8"/>
<feature type="region of interest" description="Disordered" evidence="2">
    <location>
        <begin position="144"/>
        <end position="167"/>
    </location>
</feature>
<evidence type="ECO:0000256" key="1">
    <source>
        <dbReference type="PROSITE-ProRule" id="PRU00042"/>
    </source>
</evidence>
<dbReference type="PROSITE" id="PS00028">
    <property type="entry name" value="ZINC_FINGER_C2H2_1"/>
    <property type="match status" value="1"/>
</dbReference>